<dbReference type="Gene3D" id="2.40.50.140">
    <property type="entry name" value="Nucleic acid-binding proteins"/>
    <property type="match status" value="1"/>
</dbReference>
<proteinExistence type="predicted"/>
<evidence type="ECO:0000256" key="6">
    <source>
        <dbReference type="ARBA" id="ARBA00034003"/>
    </source>
</evidence>
<dbReference type="CDD" id="cd07896">
    <property type="entry name" value="Adenylation_kDNA_ligase_like"/>
    <property type="match status" value="1"/>
</dbReference>
<comment type="caution">
    <text evidence="8">The sequence shown here is derived from an EMBL/GenBank/DDBJ whole genome shotgun (WGS) entry which is preliminary data.</text>
</comment>
<dbReference type="NCBIfam" id="NF006592">
    <property type="entry name" value="PRK09125.1"/>
    <property type="match status" value="1"/>
</dbReference>
<dbReference type="Proteomes" id="UP001041814">
    <property type="component" value="Unassembled WGS sequence"/>
</dbReference>
<organism evidence="8 9">
    <name type="scientific">Rubrivivax gelatinosus</name>
    <name type="common">Rhodocyclus gelatinosus</name>
    <name type="synonym">Rhodopseudomonas gelatinosa</name>
    <dbReference type="NCBI Taxonomy" id="28068"/>
    <lineage>
        <taxon>Bacteria</taxon>
        <taxon>Pseudomonadati</taxon>
        <taxon>Pseudomonadota</taxon>
        <taxon>Betaproteobacteria</taxon>
        <taxon>Burkholderiales</taxon>
        <taxon>Sphaerotilaceae</taxon>
        <taxon>Rubrivivax</taxon>
    </lineage>
</organism>
<dbReference type="InterPro" id="IPR012310">
    <property type="entry name" value="DNA_ligase_ATP-dep_cent"/>
</dbReference>
<evidence type="ECO:0000256" key="2">
    <source>
        <dbReference type="ARBA" id="ARBA00022598"/>
    </source>
</evidence>
<evidence type="ECO:0000256" key="1">
    <source>
        <dbReference type="ARBA" id="ARBA00001968"/>
    </source>
</evidence>
<evidence type="ECO:0000256" key="3">
    <source>
        <dbReference type="ARBA" id="ARBA00022705"/>
    </source>
</evidence>
<comment type="catalytic activity">
    <reaction evidence="6">
        <text>ATP + (deoxyribonucleotide)n-3'-hydroxyl + 5'-phospho-(deoxyribonucleotide)m = (deoxyribonucleotide)n+m + AMP + diphosphate.</text>
        <dbReference type="EC" id="6.5.1.1"/>
    </reaction>
</comment>
<comment type="cofactor">
    <cofactor evidence="1">
        <name>a divalent metal cation</name>
        <dbReference type="ChEBI" id="CHEBI:60240"/>
    </cofactor>
</comment>
<dbReference type="PROSITE" id="PS50160">
    <property type="entry name" value="DNA_LIGASE_A3"/>
    <property type="match status" value="1"/>
</dbReference>
<feature type="domain" description="ATP-dependent DNA ligase family profile" evidence="7">
    <location>
        <begin position="147"/>
        <end position="247"/>
    </location>
</feature>
<dbReference type="Gene3D" id="3.30.470.30">
    <property type="entry name" value="DNA ligase/mRNA capping enzyme"/>
    <property type="match status" value="1"/>
</dbReference>
<keyword evidence="4" id="KW-0227">DNA damage</keyword>
<dbReference type="Gene3D" id="3.30.1490.70">
    <property type="match status" value="1"/>
</dbReference>
<reference evidence="8" key="2">
    <citation type="journal article" date="2020" name="Microorganisms">
        <title>Osmotic Adaptation and Compatible Solute Biosynthesis of Phototrophic Bacteria as Revealed from Genome Analyses.</title>
        <authorList>
            <person name="Imhoff J.F."/>
            <person name="Rahn T."/>
            <person name="Kunzel S."/>
            <person name="Keller A."/>
            <person name="Neulinger S.C."/>
        </authorList>
    </citation>
    <scope>NUCLEOTIDE SEQUENCE</scope>
    <source>
        <strain evidence="8">IM 151</strain>
    </source>
</reference>
<dbReference type="InterPro" id="IPR012340">
    <property type="entry name" value="NA-bd_OB-fold"/>
</dbReference>
<evidence type="ECO:0000313" key="8">
    <source>
        <dbReference type="EMBL" id="MBK1714125.1"/>
    </source>
</evidence>
<dbReference type="InterPro" id="IPR050326">
    <property type="entry name" value="NAD_dep_DNA_ligaseB"/>
</dbReference>
<reference evidence="8" key="1">
    <citation type="submission" date="2017-08" db="EMBL/GenBank/DDBJ databases">
        <authorList>
            <person name="Imhoff J.F."/>
            <person name="Rahn T."/>
            <person name="Kuenzel S."/>
            <person name="Neulinger S.C."/>
        </authorList>
    </citation>
    <scope>NUCLEOTIDE SEQUENCE</scope>
    <source>
        <strain evidence="8">IM 151</strain>
    </source>
</reference>
<evidence type="ECO:0000313" key="9">
    <source>
        <dbReference type="Proteomes" id="UP001041814"/>
    </source>
</evidence>
<dbReference type="CDD" id="cd08041">
    <property type="entry name" value="OBF_kDNA_ligase_like"/>
    <property type="match status" value="1"/>
</dbReference>
<evidence type="ECO:0000256" key="5">
    <source>
        <dbReference type="ARBA" id="ARBA00023204"/>
    </source>
</evidence>
<keyword evidence="5" id="KW-0234">DNA repair</keyword>
<dbReference type="Pfam" id="PF14743">
    <property type="entry name" value="DNA_ligase_OB_2"/>
    <property type="match status" value="1"/>
</dbReference>
<dbReference type="EMBL" id="NRRU01000056">
    <property type="protein sequence ID" value="MBK1714125.1"/>
    <property type="molecule type" value="Genomic_DNA"/>
</dbReference>
<keyword evidence="2 8" id="KW-0436">Ligase</keyword>
<evidence type="ECO:0000256" key="4">
    <source>
        <dbReference type="ARBA" id="ARBA00022763"/>
    </source>
</evidence>
<name>A0ABS1DY48_RUBGE</name>
<dbReference type="PANTHER" id="PTHR47810:SF1">
    <property type="entry name" value="DNA LIGASE B"/>
    <property type="match status" value="1"/>
</dbReference>
<keyword evidence="9" id="KW-1185">Reference proteome</keyword>
<dbReference type="PANTHER" id="PTHR47810">
    <property type="entry name" value="DNA LIGASE"/>
    <property type="match status" value="1"/>
</dbReference>
<evidence type="ECO:0000259" key="7">
    <source>
        <dbReference type="PROSITE" id="PS50160"/>
    </source>
</evidence>
<sequence>MRWRCENARLGPQRLAKGADVFRRRDLLAAAAAFSCWPRAEAAAPALMLAREAPPGLDPAGFLVSEKLDGVRALWDGRRLRFRSGLPLAAPADFLARLPEQPLDGELWLGRGAFDAVSGLLRRARPDDAAWRELRYGVFDQPGMPGPFADRAARLAALVSSSHAFFAIEQRPVASAAALRHRLDEVVAAGGEGLVLHRADALWQPGRSDALLKLKPEHDAEAVVVGHVGGRGRHEGRLGALRVRTEDGTEFLLGTGFSDAQRDAPPPVGSVVSYRHRGLTAGGLPRFASFLRVREF</sequence>
<dbReference type="Pfam" id="PF01068">
    <property type="entry name" value="DNA_ligase_A_M"/>
    <property type="match status" value="1"/>
</dbReference>
<keyword evidence="3" id="KW-0235">DNA replication</keyword>
<accession>A0ABS1DY48</accession>
<protein>
    <submittedName>
        <fullName evidence="8">DNA ligase</fullName>
    </submittedName>
</protein>
<dbReference type="GO" id="GO:0016874">
    <property type="term" value="F:ligase activity"/>
    <property type="evidence" value="ECO:0007669"/>
    <property type="project" value="UniProtKB-KW"/>
</dbReference>
<dbReference type="InterPro" id="IPR029319">
    <property type="entry name" value="DNA_ligase_OB"/>
</dbReference>
<dbReference type="SUPFAM" id="SSF50249">
    <property type="entry name" value="Nucleic acid-binding proteins"/>
    <property type="match status" value="1"/>
</dbReference>
<gene>
    <name evidence="8" type="ORF">CKO43_15225</name>
</gene>
<dbReference type="SUPFAM" id="SSF56091">
    <property type="entry name" value="DNA ligase/mRNA capping enzyme, catalytic domain"/>
    <property type="match status" value="1"/>
</dbReference>